<dbReference type="Pfam" id="PF01903">
    <property type="entry name" value="CbiX"/>
    <property type="match status" value="2"/>
</dbReference>
<keyword evidence="1" id="KW-0479">Metal-binding</keyword>
<dbReference type="CDD" id="cd03416">
    <property type="entry name" value="CbiX_SirB_N"/>
    <property type="match status" value="1"/>
</dbReference>
<evidence type="ECO:0000256" key="1">
    <source>
        <dbReference type="ARBA" id="ARBA00022723"/>
    </source>
</evidence>
<dbReference type="RefSeq" id="WP_115279486.1">
    <property type="nucleotide sequence ID" value="NZ_AP022600.1"/>
</dbReference>
<dbReference type="GO" id="GO:0046872">
    <property type="term" value="F:metal ion binding"/>
    <property type="evidence" value="ECO:0007669"/>
    <property type="project" value="UniProtKB-KW"/>
</dbReference>
<keyword evidence="4" id="KW-1185">Reference proteome</keyword>
<dbReference type="AlphaFoldDB" id="A0A378THH9"/>
<dbReference type="GO" id="GO:0016829">
    <property type="term" value="F:lyase activity"/>
    <property type="evidence" value="ECO:0007669"/>
    <property type="project" value="UniProtKB-KW"/>
</dbReference>
<protein>
    <submittedName>
        <fullName evidence="3">Cobalamin (Vitamin B12) biosynthesis CbiX protein</fullName>
    </submittedName>
</protein>
<organism evidence="3 4">
    <name type="scientific">Mycolicibacterium tokaiense</name>
    <dbReference type="NCBI Taxonomy" id="39695"/>
    <lineage>
        <taxon>Bacteria</taxon>
        <taxon>Bacillati</taxon>
        <taxon>Actinomycetota</taxon>
        <taxon>Actinomycetes</taxon>
        <taxon>Mycobacteriales</taxon>
        <taxon>Mycobacteriaceae</taxon>
        <taxon>Mycolicibacterium</taxon>
    </lineage>
</organism>
<dbReference type="PANTHER" id="PTHR33542">
    <property type="entry name" value="SIROHYDROCHLORIN FERROCHELATASE, CHLOROPLASTIC"/>
    <property type="match status" value="1"/>
</dbReference>
<accession>A0A378THH9</accession>
<evidence type="ECO:0000313" key="4">
    <source>
        <dbReference type="Proteomes" id="UP000254978"/>
    </source>
</evidence>
<dbReference type="Proteomes" id="UP000254978">
    <property type="component" value="Unassembled WGS sequence"/>
</dbReference>
<gene>
    <name evidence="3" type="ORF">NCTC10821_03800</name>
</gene>
<proteinExistence type="predicted"/>
<dbReference type="Gene3D" id="3.40.50.1400">
    <property type="match status" value="2"/>
</dbReference>
<keyword evidence="2" id="KW-0456">Lyase</keyword>
<dbReference type="CDD" id="cd03414">
    <property type="entry name" value="CbiX_SirB_C"/>
    <property type="match status" value="1"/>
</dbReference>
<evidence type="ECO:0000256" key="2">
    <source>
        <dbReference type="ARBA" id="ARBA00023239"/>
    </source>
</evidence>
<dbReference type="InterPro" id="IPR050963">
    <property type="entry name" value="Sirohydro_Cobaltochel/CbiX"/>
</dbReference>
<sequence length="235" mass="24889">MTAVLVAHGTRKSSGVQMVGELADRVSAQLRQPVRVAFVDVLGPTPAEVLRGVDGPAVLVPAFLSSGYHVRKDIPEHVEASGHADVTVTAALGPCPQMVQVMVERLLESGWHPGDSVVMAAAGTSDPDAQRDLRVTATLLSAAIGSRVELAYAATGEPRVADAVAQLRGRGARRVVVASYLLADGLFQDRLRDSGADVVSAPLGLHPGTVRLITNRFRRARVSRDSWSLTGAHRR</sequence>
<dbReference type="InterPro" id="IPR002762">
    <property type="entry name" value="CbiX-like"/>
</dbReference>
<dbReference type="PANTHER" id="PTHR33542:SF5">
    <property type="entry name" value="FERROCHELATASE CHE1"/>
    <property type="match status" value="1"/>
</dbReference>
<dbReference type="OrthoDB" id="7345302at2"/>
<reference evidence="3 4" key="1">
    <citation type="submission" date="2018-06" db="EMBL/GenBank/DDBJ databases">
        <authorList>
            <consortium name="Pathogen Informatics"/>
            <person name="Doyle S."/>
        </authorList>
    </citation>
    <scope>NUCLEOTIDE SEQUENCE [LARGE SCALE GENOMIC DNA]</scope>
    <source>
        <strain evidence="3 4">NCTC10821</strain>
    </source>
</reference>
<dbReference type="EMBL" id="UGQT01000001">
    <property type="protein sequence ID" value="STZ60261.1"/>
    <property type="molecule type" value="Genomic_DNA"/>
</dbReference>
<name>A0A378THH9_9MYCO</name>
<evidence type="ECO:0000313" key="3">
    <source>
        <dbReference type="EMBL" id="STZ60261.1"/>
    </source>
</evidence>
<dbReference type="SUPFAM" id="SSF53800">
    <property type="entry name" value="Chelatase"/>
    <property type="match status" value="1"/>
</dbReference>